<feature type="binding site" evidence="2">
    <location>
        <position position="215"/>
    </location>
    <ligand>
        <name>Zn(2+)</name>
        <dbReference type="ChEBI" id="CHEBI:29105"/>
        <label>1</label>
        <note>catalytic</note>
    </ligand>
</feature>
<dbReference type="InterPro" id="IPR013785">
    <property type="entry name" value="Aldolase_TIM"/>
</dbReference>
<evidence type="ECO:0000256" key="3">
    <source>
        <dbReference type="RuleBase" id="RU366023"/>
    </source>
</evidence>
<dbReference type="OrthoDB" id="2558351at2759"/>
<dbReference type="eggNOG" id="KOG4153">
    <property type="taxonomic scope" value="Eukaryota"/>
</dbReference>
<protein>
    <recommendedName>
        <fullName evidence="3">Fructose-bisphosphate aldolase</fullName>
        <shortName evidence="3">FBP aldolase</shortName>
        <ecNumber evidence="3">4.1.2.13</ecNumber>
    </recommendedName>
</protein>
<gene>
    <name evidence="4" type="ORF">PCON_05063</name>
</gene>
<comment type="catalytic activity">
    <reaction evidence="3">
        <text>beta-D-fructose 1,6-bisphosphate = D-glyceraldehyde 3-phosphate + dihydroxyacetone phosphate</text>
        <dbReference type="Rhea" id="RHEA:14729"/>
        <dbReference type="ChEBI" id="CHEBI:32966"/>
        <dbReference type="ChEBI" id="CHEBI:57642"/>
        <dbReference type="ChEBI" id="CHEBI:59776"/>
        <dbReference type="EC" id="4.1.2.13"/>
    </reaction>
</comment>
<feature type="binding site" evidence="2">
    <location>
        <position position="88"/>
    </location>
    <ligand>
        <name>Zn(2+)</name>
        <dbReference type="ChEBI" id="CHEBI:29105"/>
        <label>1</label>
        <note>catalytic</note>
    </ligand>
</feature>
<dbReference type="EC" id="4.1.2.13" evidence="3"/>
<proteinExistence type="inferred from homology"/>
<dbReference type="OMA" id="FCLNAAH"/>
<feature type="active site" description="Proton donor" evidence="1">
    <location>
        <position position="87"/>
    </location>
</feature>
<dbReference type="STRING" id="1076935.U4KWH0"/>
<keyword evidence="5" id="KW-1185">Reference proteome</keyword>
<dbReference type="PANTHER" id="PTHR30304:SF0">
    <property type="entry name" value="D-TAGATOSE-1,6-BISPHOSPHATE ALDOLASE SUBUNIT GATY-RELATED"/>
    <property type="match status" value="1"/>
</dbReference>
<organism evidence="4 5">
    <name type="scientific">Pyronema omphalodes (strain CBS 100304)</name>
    <name type="common">Pyronema confluens</name>
    <dbReference type="NCBI Taxonomy" id="1076935"/>
    <lineage>
        <taxon>Eukaryota</taxon>
        <taxon>Fungi</taxon>
        <taxon>Dikarya</taxon>
        <taxon>Ascomycota</taxon>
        <taxon>Pezizomycotina</taxon>
        <taxon>Pezizomycetes</taxon>
        <taxon>Pezizales</taxon>
        <taxon>Pyronemataceae</taxon>
        <taxon>Pyronema</taxon>
    </lineage>
</organism>
<comment type="function">
    <text evidence="3">Catalyzes the aldol condensation of dihydroxyacetone phosphate (DHAP or glycerone-phosphate) with glyceraldehyde 3-phosphate (G3P) to form fructose 1,6-bisphosphate (FBP) in gluconeogenesis and the reverse reaction in glycolysis.</text>
</comment>
<keyword evidence="2 3" id="KW-0479">Metal-binding</keyword>
<dbReference type="InterPro" id="IPR000771">
    <property type="entry name" value="FBA_II"/>
</dbReference>
<dbReference type="SUPFAM" id="SSF51569">
    <property type="entry name" value="Aldolase"/>
    <property type="match status" value="1"/>
</dbReference>
<feature type="binding site" evidence="2">
    <location>
        <position position="111"/>
    </location>
    <ligand>
        <name>Zn(2+)</name>
        <dbReference type="ChEBI" id="CHEBI:29105"/>
        <label>2</label>
    </ligand>
</feature>
<comment type="similarity">
    <text evidence="3">Belongs to the class II fructose-bisphosphate aldolase family.</text>
</comment>
<name>U4KWH0_PYROM</name>
<dbReference type="AlphaFoldDB" id="U4KWH0"/>
<dbReference type="PANTHER" id="PTHR30304">
    <property type="entry name" value="D-TAGATOSE-1,6-BISPHOSPHATE ALDOLASE"/>
    <property type="match status" value="1"/>
</dbReference>
<keyword evidence="3" id="KW-0456">Lyase</keyword>
<dbReference type="GO" id="GO:0008270">
    <property type="term" value="F:zinc ion binding"/>
    <property type="evidence" value="ECO:0007669"/>
    <property type="project" value="UniProtKB-UniRule"/>
</dbReference>
<feature type="binding site" evidence="2">
    <location>
        <position position="134"/>
    </location>
    <ligand>
        <name>Zn(2+)</name>
        <dbReference type="ChEBI" id="CHEBI:29105"/>
        <label>2</label>
    </ligand>
</feature>
<evidence type="ECO:0000313" key="5">
    <source>
        <dbReference type="Proteomes" id="UP000018144"/>
    </source>
</evidence>
<dbReference type="Gene3D" id="3.20.20.70">
    <property type="entry name" value="Aldolase class I"/>
    <property type="match status" value="1"/>
</dbReference>
<comment type="pathway">
    <text evidence="3">Carbohydrate degradation; glycolysis; D-glyceraldehyde 3-phosphate and glycerone phosphate from D-glucose: step 4/4.</text>
</comment>
<evidence type="ECO:0000256" key="1">
    <source>
        <dbReference type="PIRSR" id="PIRSR001359-1"/>
    </source>
</evidence>
<comment type="cofactor">
    <cofactor evidence="2 3">
        <name>Zn(2+)</name>
        <dbReference type="ChEBI" id="CHEBI:29105"/>
    </cofactor>
    <text evidence="2 3">Binds 2 Zn(2+) ions per subunit. One is catalytic and the other provides a structural contribution.</text>
</comment>
<evidence type="ECO:0000256" key="2">
    <source>
        <dbReference type="PIRSR" id="PIRSR001359-3"/>
    </source>
</evidence>
<keyword evidence="2 3" id="KW-0862">Zinc</keyword>
<dbReference type="PIRSF" id="PIRSF001359">
    <property type="entry name" value="F_bP_aldolase_II"/>
    <property type="match status" value="1"/>
</dbReference>
<accession>U4KWH0</accession>
<dbReference type="Pfam" id="PF01116">
    <property type="entry name" value="F_bP_aldolase"/>
    <property type="match status" value="1"/>
</dbReference>
<sequence>MSSPPFPESNLTHQILARAREGGYAVGAFNIYSALNLQAIIQAAEANNSPAIIQLFPWSLHFHGPHFISYAVSAAHSASVPIAVHLDHCTLPSDAELALSLPVTFDSIMVDGEVEYVKDIVEKAAKRGVTVEAELDRIAGGEEGLPPPEKVDDGKMTDPKEAAEFVKKTGVHFLAPGFGNVHGGYPMGGPEGCWDLERLGEIRNMVPEEVEMVLHGTTPAGDELIKEVVKSGVRKINMNGMVRKGYVNAMRENVGASEMKWQQEAVRAYAEDVGRVMREVLGSAGKA</sequence>
<evidence type="ECO:0000313" key="4">
    <source>
        <dbReference type="EMBL" id="CCX05476.1"/>
    </source>
</evidence>
<dbReference type="Proteomes" id="UP000018144">
    <property type="component" value="Unassembled WGS sequence"/>
</dbReference>
<dbReference type="GO" id="GO:0004332">
    <property type="term" value="F:fructose-bisphosphate aldolase activity"/>
    <property type="evidence" value="ECO:0007669"/>
    <property type="project" value="UniProtKB-EC"/>
</dbReference>
<keyword evidence="3" id="KW-0324">Glycolysis</keyword>
<dbReference type="UniPathway" id="UPA00109">
    <property type="reaction ID" value="UER00183"/>
</dbReference>
<dbReference type="InterPro" id="IPR050246">
    <property type="entry name" value="Class_II_FBP_aldolase"/>
</dbReference>
<dbReference type="eggNOG" id="KOG0409">
    <property type="taxonomic scope" value="Eukaryota"/>
</dbReference>
<reference evidence="4 5" key="1">
    <citation type="journal article" date="2013" name="PLoS Genet.">
        <title>The genome and development-dependent transcriptomes of Pyronema confluens: a window into fungal evolution.</title>
        <authorList>
            <person name="Traeger S."/>
            <person name="Altegoer F."/>
            <person name="Freitag M."/>
            <person name="Gabaldon T."/>
            <person name="Kempken F."/>
            <person name="Kumar A."/>
            <person name="Marcet-Houben M."/>
            <person name="Poggeler S."/>
            <person name="Stajich J.E."/>
            <person name="Nowrousian M."/>
        </authorList>
    </citation>
    <scope>NUCLEOTIDE SEQUENCE [LARGE SCALE GENOMIC DNA]</scope>
    <source>
        <strain evidence="5">CBS 100304</strain>
        <tissue evidence="4">Vegetative mycelium</tissue>
    </source>
</reference>
<dbReference type="EMBL" id="HF935255">
    <property type="protein sequence ID" value="CCX05476.1"/>
    <property type="molecule type" value="Genomic_DNA"/>
</dbReference>
<dbReference type="GO" id="GO:0006096">
    <property type="term" value="P:glycolytic process"/>
    <property type="evidence" value="ECO:0007669"/>
    <property type="project" value="UniProtKB-UniPathway"/>
</dbReference>
<feature type="binding site" evidence="2">
    <location>
        <position position="182"/>
    </location>
    <ligand>
        <name>Zn(2+)</name>
        <dbReference type="ChEBI" id="CHEBI:29105"/>
        <label>1</label>
        <note>catalytic</note>
    </ligand>
</feature>